<keyword evidence="4" id="KW-1133">Transmembrane helix</keyword>
<feature type="domain" description="Histidine kinase/HSP90-like ATPase" evidence="5">
    <location>
        <begin position="271"/>
        <end position="358"/>
    </location>
</feature>
<dbReference type="Gene3D" id="3.30.565.10">
    <property type="entry name" value="Histidine kinase-like ATPase, C-terminal domain"/>
    <property type="match status" value="1"/>
</dbReference>
<dbReference type="AlphaFoldDB" id="A0A1H5YQ87"/>
<sequence>MFGRQMPKIERKAVAWMWSAYSLFLFIDPILDPRPGLWMKSITVFLTYLAIFTVYISTGSETIKRCMIACTFVLGLVAFSFNGGATCLFIYTAAFIPFSFVDTQIILGMFAAEAGIIIAERYALHLGWPNTIIGLLLMGVVGGSNVFFAQQRRADCKLRMAHEEIEALAALAERERIARDLHDVLGHTLSVITLKAELAGRLLQIDPQRAALEIADVERTARKALSEVREAIGGYRTRGLGAEIEAARATLDAAGVQLIAEAPSLSGLSAAEETVLALALRESVTNIVRHAKATTCKLRFFSESGRRRLLVEDNGNATDLREGNGLRGMRERVESLGGHVKLEHRAGTRLLIELPLQAEGAAS</sequence>
<dbReference type="InterPro" id="IPR003594">
    <property type="entry name" value="HATPase_dom"/>
</dbReference>
<keyword evidence="4" id="KW-0472">Membrane</keyword>
<accession>A0A1H5YQ87</accession>
<dbReference type="Pfam" id="PF07730">
    <property type="entry name" value="HisKA_3"/>
    <property type="match status" value="1"/>
</dbReference>
<feature type="transmembrane region" description="Helical" evidence="4">
    <location>
        <begin position="131"/>
        <end position="149"/>
    </location>
</feature>
<dbReference type="InterPro" id="IPR036890">
    <property type="entry name" value="HATPase_C_sf"/>
</dbReference>
<dbReference type="Pfam" id="PF02518">
    <property type="entry name" value="HATPase_c"/>
    <property type="match status" value="1"/>
</dbReference>
<evidence type="ECO:0000256" key="4">
    <source>
        <dbReference type="SAM" id="Phobius"/>
    </source>
</evidence>
<dbReference type="PANTHER" id="PTHR24421">
    <property type="entry name" value="NITRATE/NITRITE SENSOR PROTEIN NARX-RELATED"/>
    <property type="match status" value="1"/>
</dbReference>
<dbReference type="GO" id="GO:0046983">
    <property type="term" value="F:protein dimerization activity"/>
    <property type="evidence" value="ECO:0007669"/>
    <property type="project" value="InterPro"/>
</dbReference>
<dbReference type="CDD" id="cd16917">
    <property type="entry name" value="HATPase_UhpB-NarQ-NarX-like"/>
    <property type="match status" value="1"/>
</dbReference>
<dbReference type="SMART" id="SM00387">
    <property type="entry name" value="HATPase_c"/>
    <property type="match status" value="1"/>
</dbReference>
<organism evidence="6 7">
    <name type="scientific">Bryocella elongata</name>
    <dbReference type="NCBI Taxonomy" id="863522"/>
    <lineage>
        <taxon>Bacteria</taxon>
        <taxon>Pseudomonadati</taxon>
        <taxon>Acidobacteriota</taxon>
        <taxon>Terriglobia</taxon>
        <taxon>Terriglobales</taxon>
        <taxon>Acidobacteriaceae</taxon>
        <taxon>Bryocella</taxon>
    </lineage>
</organism>
<keyword evidence="4" id="KW-0812">Transmembrane</keyword>
<proteinExistence type="predicted"/>
<feature type="transmembrane region" description="Helical" evidence="4">
    <location>
        <begin position="37"/>
        <end position="56"/>
    </location>
</feature>
<dbReference type="PANTHER" id="PTHR24421:SF63">
    <property type="entry name" value="SENSOR HISTIDINE KINASE DESK"/>
    <property type="match status" value="1"/>
</dbReference>
<feature type="transmembrane region" description="Helical" evidence="4">
    <location>
        <begin position="68"/>
        <end position="93"/>
    </location>
</feature>
<evidence type="ECO:0000256" key="2">
    <source>
        <dbReference type="ARBA" id="ARBA00022777"/>
    </source>
</evidence>
<keyword evidence="2 6" id="KW-0418">Kinase</keyword>
<name>A0A1H5YQ87_9BACT</name>
<keyword evidence="3" id="KW-0902">Two-component regulatory system</keyword>
<dbReference type="GO" id="GO:0016020">
    <property type="term" value="C:membrane"/>
    <property type="evidence" value="ECO:0007669"/>
    <property type="project" value="InterPro"/>
</dbReference>
<gene>
    <name evidence="6" type="ORF">SAMN05421819_2408</name>
</gene>
<protein>
    <submittedName>
        <fullName evidence="6">Two-component system, NarL family, sensor histidine kinase DesK</fullName>
    </submittedName>
</protein>
<dbReference type="EMBL" id="FNVA01000003">
    <property type="protein sequence ID" value="SEG25755.1"/>
    <property type="molecule type" value="Genomic_DNA"/>
</dbReference>
<feature type="transmembrane region" description="Helical" evidence="4">
    <location>
        <begin position="12"/>
        <end position="31"/>
    </location>
</feature>
<evidence type="ECO:0000313" key="7">
    <source>
        <dbReference type="Proteomes" id="UP000236728"/>
    </source>
</evidence>
<dbReference type="InterPro" id="IPR011712">
    <property type="entry name" value="Sig_transdc_His_kin_sub3_dim/P"/>
</dbReference>
<keyword evidence="1" id="KW-0808">Transferase</keyword>
<dbReference type="SUPFAM" id="SSF55874">
    <property type="entry name" value="ATPase domain of HSP90 chaperone/DNA topoisomerase II/histidine kinase"/>
    <property type="match status" value="1"/>
</dbReference>
<evidence type="ECO:0000256" key="1">
    <source>
        <dbReference type="ARBA" id="ARBA00022679"/>
    </source>
</evidence>
<evidence type="ECO:0000313" key="6">
    <source>
        <dbReference type="EMBL" id="SEG25755.1"/>
    </source>
</evidence>
<dbReference type="Proteomes" id="UP000236728">
    <property type="component" value="Unassembled WGS sequence"/>
</dbReference>
<dbReference type="GO" id="GO:0000155">
    <property type="term" value="F:phosphorelay sensor kinase activity"/>
    <property type="evidence" value="ECO:0007669"/>
    <property type="project" value="InterPro"/>
</dbReference>
<evidence type="ECO:0000256" key="3">
    <source>
        <dbReference type="ARBA" id="ARBA00023012"/>
    </source>
</evidence>
<dbReference type="Gene3D" id="1.20.5.1930">
    <property type="match status" value="1"/>
</dbReference>
<dbReference type="InterPro" id="IPR050482">
    <property type="entry name" value="Sensor_HK_TwoCompSys"/>
</dbReference>
<evidence type="ECO:0000259" key="5">
    <source>
        <dbReference type="SMART" id="SM00387"/>
    </source>
</evidence>
<reference evidence="6 7" key="1">
    <citation type="submission" date="2016-10" db="EMBL/GenBank/DDBJ databases">
        <authorList>
            <person name="de Groot N.N."/>
        </authorList>
    </citation>
    <scope>NUCLEOTIDE SEQUENCE [LARGE SCALE GENOMIC DNA]</scope>
    <source>
        <strain evidence="6 7">DSM 22489</strain>
    </source>
</reference>
<keyword evidence="7" id="KW-1185">Reference proteome</keyword>